<dbReference type="GeneID" id="579973"/>
<evidence type="ECO:0000313" key="9">
    <source>
        <dbReference type="Proteomes" id="UP000007110"/>
    </source>
</evidence>
<keyword evidence="3" id="KW-0560">Oxidoreductase</keyword>
<dbReference type="Gene3D" id="2.60.120.590">
    <property type="entry name" value="Alpha-ketoglutarate-dependent dioxygenase AlkB-like"/>
    <property type="match status" value="1"/>
</dbReference>
<keyword evidence="2" id="KW-0223">Dioxygenase</keyword>
<feature type="compositionally biased region" description="Low complexity" evidence="6">
    <location>
        <begin position="344"/>
        <end position="357"/>
    </location>
</feature>
<name>A0A7M7PQF1_STRPU</name>
<dbReference type="RefSeq" id="XP_030854480.1">
    <property type="nucleotide sequence ID" value="XM_030998620.1"/>
</dbReference>
<evidence type="ECO:0000256" key="2">
    <source>
        <dbReference type="ARBA" id="ARBA00022964"/>
    </source>
</evidence>
<proteinExistence type="predicted"/>
<dbReference type="InterPro" id="IPR027450">
    <property type="entry name" value="AlkB-like"/>
</dbReference>
<protein>
    <recommendedName>
        <fullName evidence="7">Alpha-ketoglutarate-dependent dioxygenase AlkB-like domain-containing protein</fullName>
    </recommendedName>
</protein>
<dbReference type="PANTHER" id="PTHR16557">
    <property type="entry name" value="ALKYLATED DNA REPAIR PROTEIN ALKB-RELATED"/>
    <property type="match status" value="1"/>
</dbReference>
<reference evidence="8" key="2">
    <citation type="submission" date="2021-01" db="UniProtKB">
        <authorList>
            <consortium name="EnsemblMetazoa"/>
        </authorList>
    </citation>
    <scope>IDENTIFICATION</scope>
</reference>
<dbReference type="InterPro" id="IPR037151">
    <property type="entry name" value="AlkB-like_sf"/>
</dbReference>
<dbReference type="GO" id="GO:0008198">
    <property type="term" value="F:ferrous iron binding"/>
    <property type="evidence" value="ECO:0000318"/>
    <property type="project" value="GO_Central"/>
</dbReference>
<evidence type="ECO:0000256" key="1">
    <source>
        <dbReference type="ARBA" id="ARBA00022723"/>
    </source>
</evidence>
<feature type="domain" description="Alpha-ketoglutarate-dependent dioxygenase AlkB-like" evidence="7">
    <location>
        <begin position="85"/>
        <end position="275"/>
    </location>
</feature>
<dbReference type="PANTHER" id="PTHR16557:SF2">
    <property type="entry name" value="NUCLEIC ACID DIOXYGENASE ALKBH1"/>
    <property type="match status" value="1"/>
</dbReference>
<feature type="region of interest" description="Disordered" evidence="6">
    <location>
        <begin position="316"/>
        <end position="383"/>
    </location>
</feature>
<dbReference type="KEGG" id="spu:579973"/>
<dbReference type="OrthoDB" id="6614653at2759"/>
<evidence type="ECO:0000256" key="5">
    <source>
        <dbReference type="PIRSR" id="PIRSR604574-2"/>
    </source>
</evidence>
<keyword evidence="9" id="KW-1185">Reference proteome</keyword>
<evidence type="ECO:0000256" key="6">
    <source>
        <dbReference type="SAM" id="MobiDB-lite"/>
    </source>
</evidence>
<dbReference type="GO" id="GO:0035516">
    <property type="term" value="F:broad specificity oxidative DNA demethylase activity"/>
    <property type="evidence" value="ECO:0000318"/>
    <property type="project" value="GO_Central"/>
</dbReference>
<dbReference type="EnsemblMetazoa" id="XM_030998620">
    <property type="protein sequence ID" value="XP_030854480"/>
    <property type="gene ID" value="LOC579973"/>
</dbReference>
<dbReference type="InParanoid" id="A0A7M7PQF1"/>
<feature type="binding site" evidence="5">
    <location>
        <position position="213"/>
    </location>
    <ligand>
        <name>Fe cation</name>
        <dbReference type="ChEBI" id="CHEBI:24875"/>
        <note>catalytic</note>
    </ligand>
</feature>
<feature type="binding site" evidence="5">
    <location>
        <position position="211"/>
    </location>
    <ligand>
        <name>Fe cation</name>
        <dbReference type="ChEBI" id="CHEBI:24875"/>
        <note>catalytic</note>
    </ligand>
</feature>
<dbReference type="GO" id="GO:0035515">
    <property type="term" value="F:oxidative RNA demethylase activity"/>
    <property type="evidence" value="ECO:0000318"/>
    <property type="project" value="GO_Central"/>
</dbReference>
<accession>A0A7M7PQF1</accession>
<organism evidence="8 9">
    <name type="scientific">Strongylocentrotus purpuratus</name>
    <name type="common">Purple sea urchin</name>
    <dbReference type="NCBI Taxonomy" id="7668"/>
    <lineage>
        <taxon>Eukaryota</taxon>
        <taxon>Metazoa</taxon>
        <taxon>Echinodermata</taxon>
        <taxon>Eleutherozoa</taxon>
        <taxon>Echinozoa</taxon>
        <taxon>Echinoidea</taxon>
        <taxon>Euechinoidea</taxon>
        <taxon>Echinacea</taxon>
        <taxon>Camarodonta</taxon>
        <taxon>Echinidea</taxon>
        <taxon>Strongylocentrotidae</taxon>
        <taxon>Strongylocentrotus</taxon>
    </lineage>
</organism>
<evidence type="ECO:0000313" key="8">
    <source>
        <dbReference type="EnsemblMetazoa" id="XP_030854480"/>
    </source>
</evidence>
<dbReference type="GO" id="GO:0005634">
    <property type="term" value="C:nucleus"/>
    <property type="evidence" value="ECO:0000318"/>
    <property type="project" value="GO_Central"/>
</dbReference>
<dbReference type="InterPro" id="IPR004574">
    <property type="entry name" value="Alkb"/>
</dbReference>
<dbReference type="Proteomes" id="UP000007110">
    <property type="component" value="Unassembled WGS sequence"/>
</dbReference>
<evidence type="ECO:0000259" key="7">
    <source>
        <dbReference type="Pfam" id="PF13532"/>
    </source>
</evidence>
<reference evidence="9" key="1">
    <citation type="submission" date="2015-02" db="EMBL/GenBank/DDBJ databases">
        <title>Genome sequencing for Strongylocentrotus purpuratus.</title>
        <authorList>
            <person name="Murali S."/>
            <person name="Liu Y."/>
            <person name="Vee V."/>
            <person name="English A."/>
            <person name="Wang M."/>
            <person name="Skinner E."/>
            <person name="Han Y."/>
            <person name="Muzny D.M."/>
            <person name="Worley K.C."/>
            <person name="Gibbs R.A."/>
        </authorList>
    </citation>
    <scope>NUCLEOTIDE SEQUENCE</scope>
</reference>
<comment type="cofactor">
    <cofactor evidence="5">
        <name>Fe(2+)</name>
        <dbReference type="ChEBI" id="CHEBI:29033"/>
    </cofactor>
    <text evidence="5">Binds 1 Fe(2+) ion per subunit.</text>
</comment>
<sequence>MADISDDNFRPEFKLYKRKSPPPCLEDVLDTDSDGHRKMLYKLELSELAQEQNYQKNISDAASFGLKNPNEWQCYGAHGFPGFQFIRNPFLPGAQRYWVRRCLADYPCKPNVTNLDTQYQKDQLTNPWQQPCSSPNQQTQEKRLMDQLRWVTLGYHYDWNNKVYNEDQHSLFPEDLGPMSALIAEVLGYPRFQSQAAIVNFYHMDSTLGGHTDHSEFDLTAPLISYSLGQSAILLVGGKTKATKPLALHLRSGDVIILGGESRLAYHAVPKIMYAQEEGRLPQCLGATEDQQQWQESQEEVVVGSRVEVGDHPAVALRGAQKGMKDEHEESGDTTYHAYGGHSGKLSGSSDSSAAASVDQRPNVHSKQCPDHSSPNQLCESQGRYINRTNLEDTISRTTLSNSADSQHVDLDGAAKNISSAIRDLSQKDQWREFEEYLKHARINISVRQVTGPGKGFPQKESCHEESDRDMVQSSNTKRTKIGDS</sequence>
<evidence type="ECO:0000256" key="3">
    <source>
        <dbReference type="ARBA" id="ARBA00023002"/>
    </source>
</evidence>
<dbReference type="GO" id="GO:0035513">
    <property type="term" value="P:oxidative RNA demethylation"/>
    <property type="evidence" value="ECO:0000318"/>
    <property type="project" value="GO_Central"/>
</dbReference>
<dbReference type="Pfam" id="PF13532">
    <property type="entry name" value="2OG-FeII_Oxy_2"/>
    <property type="match status" value="1"/>
</dbReference>
<feature type="compositionally biased region" description="Polar residues" evidence="6">
    <location>
        <begin position="363"/>
        <end position="380"/>
    </location>
</feature>
<dbReference type="AlphaFoldDB" id="A0A7M7PQF1"/>
<feature type="binding site" evidence="5">
    <location>
        <position position="267"/>
    </location>
    <ligand>
        <name>Fe cation</name>
        <dbReference type="ChEBI" id="CHEBI:24875"/>
        <note>catalytic</note>
    </ligand>
</feature>
<evidence type="ECO:0000256" key="4">
    <source>
        <dbReference type="ARBA" id="ARBA00023004"/>
    </source>
</evidence>
<dbReference type="GO" id="GO:0005737">
    <property type="term" value="C:cytoplasm"/>
    <property type="evidence" value="ECO:0000318"/>
    <property type="project" value="GO_Central"/>
</dbReference>
<keyword evidence="1 5" id="KW-0479">Metal-binding</keyword>
<feature type="region of interest" description="Disordered" evidence="6">
    <location>
        <begin position="448"/>
        <end position="485"/>
    </location>
</feature>
<dbReference type="SUPFAM" id="SSF51197">
    <property type="entry name" value="Clavaminate synthase-like"/>
    <property type="match status" value="1"/>
</dbReference>
<dbReference type="OMA" id="NICHEPS"/>
<feature type="compositionally biased region" description="Basic and acidic residues" evidence="6">
    <location>
        <begin position="461"/>
        <end position="471"/>
    </location>
</feature>
<keyword evidence="4 5" id="KW-0408">Iron</keyword>